<organism evidence="2 3">
    <name type="scientific">Methanoplanus endosymbiosus</name>
    <dbReference type="NCBI Taxonomy" id="33865"/>
    <lineage>
        <taxon>Archaea</taxon>
        <taxon>Methanobacteriati</taxon>
        <taxon>Methanobacteriota</taxon>
        <taxon>Stenosarchaea group</taxon>
        <taxon>Methanomicrobia</taxon>
        <taxon>Methanomicrobiales</taxon>
        <taxon>Methanomicrobiaceae</taxon>
        <taxon>Methanoplanus</taxon>
    </lineage>
</organism>
<evidence type="ECO:0000313" key="2">
    <source>
        <dbReference type="EMBL" id="UUX91633.1"/>
    </source>
</evidence>
<protein>
    <submittedName>
        <fullName evidence="2">Uncharacterized protein</fullName>
    </submittedName>
</protein>
<keyword evidence="3" id="KW-1185">Reference proteome</keyword>
<dbReference type="EMBL" id="CP096115">
    <property type="protein sequence ID" value="UUX91633.1"/>
    <property type="molecule type" value="Genomic_DNA"/>
</dbReference>
<evidence type="ECO:0000256" key="1">
    <source>
        <dbReference type="SAM" id="Phobius"/>
    </source>
</evidence>
<keyword evidence="1" id="KW-0472">Membrane</keyword>
<gene>
    <name evidence="2" type="ORF">L6E24_09645</name>
</gene>
<dbReference type="KEGG" id="mend:L6E24_09645"/>
<reference evidence="2" key="1">
    <citation type="submission" date="2022-04" db="EMBL/GenBank/DDBJ databases">
        <title>Complete genome of Methanoplanus endosymbiosus DSM 3599.</title>
        <authorList>
            <person name="Chen S.-C."/>
            <person name="You Y.-T."/>
            <person name="Zhou Y.-Z."/>
            <person name="Lai M.-C."/>
        </authorList>
    </citation>
    <scope>NUCLEOTIDE SEQUENCE</scope>
    <source>
        <strain evidence="2">DSM 3599</strain>
    </source>
</reference>
<evidence type="ECO:0000313" key="3">
    <source>
        <dbReference type="Proteomes" id="UP001060368"/>
    </source>
</evidence>
<dbReference type="GeneID" id="74307965"/>
<accession>A0A9E7THZ9</accession>
<sequence>MEDIIIGLGAVIIFFIVGFIVGYYIMSYYFGRRFKAAVERCRDDDSFEPIIDEMQEIA</sequence>
<keyword evidence="1" id="KW-1133">Transmembrane helix</keyword>
<dbReference type="AlphaFoldDB" id="A0A9E7THZ9"/>
<dbReference type="Proteomes" id="UP001060368">
    <property type="component" value="Chromosome"/>
</dbReference>
<feature type="transmembrane region" description="Helical" evidence="1">
    <location>
        <begin position="6"/>
        <end position="26"/>
    </location>
</feature>
<dbReference type="RefSeq" id="WP_257741786.1">
    <property type="nucleotide sequence ID" value="NZ_CP096115.1"/>
</dbReference>
<name>A0A9E7THZ9_9EURY</name>
<keyword evidence="1" id="KW-0812">Transmembrane</keyword>
<proteinExistence type="predicted"/>